<keyword evidence="1" id="KW-0472">Membrane</keyword>
<dbReference type="EMBL" id="BKCG01000007">
    <property type="protein sequence ID" value="GER60315.1"/>
    <property type="molecule type" value="Genomic_DNA"/>
</dbReference>
<keyword evidence="3" id="KW-1185">Reference proteome</keyword>
<name>A0A5J4IQY3_9FLAO</name>
<evidence type="ECO:0000256" key="1">
    <source>
        <dbReference type="SAM" id="Phobius"/>
    </source>
</evidence>
<proteinExistence type="predicted"/>
<reference evidence="2 3" key="1">
    <citation type="submission" date="2019-08" db="EMBL/GenBank/DDBJ databases">
        <title>Draft genome sequence of Ulvibacter marinus type strain NBRC 109484.</title>
        <authorList>
            <person name="Kawano K."/>
            <person name="Ushijima N."/>
            <person name="Kihara M."/>
            <person name="Itoh H."/>
        </authorList>
    </citation>
    <scope>NUCLEOTIDE SEQUENCE [LARGE SCALE GENOMIC DNA]</scope>
    <source>
        <strain evidence="2 3">NBRC 109484</strain>
    </source>
</reference>
<evidence type="ECO:0008006" key="4">
    <source>
        <dbReference type="Google" id="ProtNLM"/>
    </source>
</evidence>
<sequence length="145" mass="15826">MNEITEEKSWWSRNWKWAVPTGGCLFIIIAFVVFAGTMMVGLSSLFENSAAHTESLERAAANNEVVAILGEPIETNGMPQGNVNNINGLKTAFLNIPIKGPNGEATVKVEGEGKGDNWTYQVMTVTITESNLVIDLLENDKILLD</sequence>
<organism evidence="2 3">
    <name type="scientific">Patiriisocius marinus</name>
    <dbReference type="NCBI Taxonomy" id="1397112"/>
    <lineage>
        <taxon>Bacteria</taxon>
        <taxon>Pseudomonadati</taxon>
        <taxon>Bacteroidota</taxon>
        <taxon>Flavobacteriia</taxon>
        <taxon>Flavobacteriales</taxon>
        <taxon>Flavobacteriaceae</taxon>
        <taxon>Patiriisocius</taxon>
    </lineage>
</organism>
<feature type="transmembrane region" description="Helical" evidence="1">
    <location>
        <begin position="17"/>
        <end position="42"/>
    </location>
</feature>
<dbReference type="Pfam" id="PF08695">
    <property type="entry name" value="Coa1"/>
    <property type="match status" value="1"/>
</dbReference>
<accession>A0A5J4IQY3</accession>
<protein>
    <recommendedName>
        <fullName evidence="4">Cytochrome oxidase complex assembly protein 1</fullName>
    </recommendedName>
</protein>
<dbReference type="RefSeq" id="WP_161596097.1">
    <property type="nucleotide sequence ID" value="NZ_BKCG01000007.1"/>
</dbReference>
<dbReference type="Proteomes" id="UP000326509">
    <property type="component" value="Unassembled WGS sequence"/>
</dbReference>
<dbReference type="OrthoDB" id="1178263at2"/>
<comment type="caution">
    <text evidence="2">The sequence shown here is derived from an EMBL/GenBank/DDBJ whole genome shotgun (WGS) entry which is preliminary data.</text>
</comment>
<evidence type="ECO:0000313" key="3">
    <source>
        <dbReference type="Proteomes" id="UP000326509"/>
    </source>
</evidence>
<keyword evidence="1" id="KW-1133">Transmembrane helix</keyword>
<keyword evidence="1" id="KW-0812">Transmembrane</keyword>
<dbReference type="InterPro" id="IPR014807">
    <property type="entry name" value="Coa1"/>
</dbReference>
<evidence type="ECO:0000313" key="2">
    <source>
        <dbReference type="EMBL" id="GER60315.1"/>
    </source>
</evidence>
<dbReference type="AlphaFoldDB" id="A0A5J4IQY3"/>
<gene>
    <name evidence="2" type="ORF">ULMA_24230</name>
</gene>